<dbReference type="Gene3D" id="2.60.210.10">
    <property type="entry name" value="Apoptosis, Tumor Necrosis Factor Receptor Associated Protein 2, Chain A"/>
    <property type="match status" value="5"/>
</dbReference>
<dbReference type="PANTHER" id="PTHR10131">
    <property type="entry name" value="TNF RECEPTOR ASSOCIATED FACTOR"/>
    <property type="match status" value="1"/>
</dbReference>
<dbReference type="GeneID" id="106459959"/>
<feature type="domain" description="MATH" evidence="1">
    <location>
        <begin position="528"/>
        <end position="675"/>
    </location>
</feature>
<gene>
    <name evidence="3" type="primary">LOC106459959</name>
</gene>
<organism evidence="2 3">
    <name type="scientific">Limulus polyphemus</name>
    <name type="common">Atlantic horseshoe crab</name>
    <dbReference type="NCBI Taxonomy" id="6850"/>
    <lineage>
        <taxon>Eukaryota</taxon>
        <taxon>Metazoa</taxon>
        <taxon>Ecdysozoa</taxon>
        <taxon>Arthropoda</taxon>
        <taxon>Chelicerata</taxon>
        <taxon>Merostomata</taxon>
        <taxon>Xiphosura</taxon>
        <taxon>Limulidae</taxon>
        <taxon>Limulus</taxon>
    </lineage>
</organism>
<dbReference type="SUPFAM" id="SSF49599">
    <property type="entry name" value="TRAF domain-like"/>
    <property type="match status" value="5"/>
</dbReference>
<evidence type="ECO:0000259" key="1">
    <source>
        <dbReference type="PROSITE" id="PS50144"/>
    </source>
</evidence>
<feature type="domain" description="MATH" evidence="1">
    <location>
        <begin position="695"/>
        <end position="850"/>
    </location>
</feature>
<evidence type="ECO:0000313" key="2">
    <source>
        <dbReference type="Proteomes" id="UP000694941"/>
    </source>
</evidence>
<protein>
    <submittedName>
        <fullName evidence="3">Uncharacterized protein LOC106459959</fullName>
    </submittedName>
</protein>
<name>A0ABM1B592_LIMPO</name>
<dbReference type="Proteomes" id="UP000694941">
    <property type="component" value="Unplaced"/>
</dbReference>
<feature type="domain" description="MATH" evidence="1">
    <location>
        <begin position="357"/>
        <end position="507"/>
    </location>
</feature>
<dbReference type="Pfam" id="PF22486">
    <property type="entry name" value="MATH_2"/>
    <property type="match status" value="3"/>
</dbReference>
<dbReference type="Pfam" id="PF21355">
    <property type="entry name" value="TRAF-mep_MATH"/>
    <property type="match status" value="2"/>
</dbReference>
<dbReference type="InterPro" id="IPR002083">
    <property type="entry name" value="MATH/TRAF_dom"/>
</dbReference>
<keyword evidence="2" id="KW-1185">Reference proteome</keyword>
<sequence>VEQFARLKDIGNGTLVAEYDWYIDNIFMLLHMSRSPQGHTIVGPQFYTGQPGYNVKLSLTTGRINPTDGLPYLGVWFTLVRGKFDDVVEWPFQYKFNLTLVDQSFSHKEDIHLSMNPMTAICRLLKQFLRPKFEKRESGGCGKAFFVPHKNLLDRSRYLKNNSVHLRVTVFLEDRGAIPKRAKAYMRGHQFVSEYLWKIEDIDRKIELSKKGLLSTITSDLFYVNSESYLMVLQLTLNPEDEHLGLFATLVPGDFDDALEWPFAYNFELSVVDQSPGYLTLDRKGIVDPTSGICSLSAFTKPQYQPNIPCGFRRVITFGMLDSRNFKKNGNVLVKFTVILDQMPNFASVSVKDSHLVAEYVWKIPNIERKFQLGKTGRLTNLLSERFYTTDQGYLMQLQVKFQNDSSGYLGLYLTLLEGNYDSLLEWPFVKKFELVVIDQQPTVIREDVVVPVDPNNPYITNEACVGSFWRPVGRNDACGSAKTVDYDTLYSKKYMRYGALLVKVVVFLEEIYPPKFASLSIKAGSLVAEFDWKISNIDEHIVKADREQFLDSDKFYLTNNRHRMMLRLYPEKTPGYIGLYAVLTKGIYDEDLEWPFNYKYQLTVVDQLENGPCVDISRTTYPTTSSSGCPSMAFLKPAHDLAEWSCGEGRMISHKTLNTRGYKNNGTMRVRITVFLKEIVNQIATISFHQNSIVSEYSWLVENIQDKISLQKSKELNKIESPLFYTDNQGYAMRVTLVLNNVITPLQSLANHREEYVLGLYLTIHRGRHDAVLRWPFSKSILLTVVDQAYLGRDLVKVIDPQNTKCPVHAFMRPREIHNEHSCGFGALMPLERVSDFTQDGALLIRTSIVTGQIIK</sequence>
<dbReference type="PANTHER" id="PTHR10131:SF157">
    <property type="entry name" value="RECEPTOR-ASSOCIATED FACTOR, PUTATIVE-RELATED"/>
    <property type="match status" value="1"/>
</dbReference>
<evidence type="ECO:0000313" key="3">
    <source>
        <dbReference type="RefSeq" id="XP_013775085.1"/>
    </source>
</evidence>
<dbReference type="InterPro" id="IPR049342">
    <property type="entry name" value="TRAF1-6_MATH_dom"/>
</dbReference>
<reference evidence="3" key="1">
    <citation type="submission" date="2025-08" db="UniProtKB">
        <authorList>
            <consortium name="RefSeq"/>
        </authorList>
    </citation>
    <scope>IDENTIFICATION</scope>
    <source>
        <tissue evidence="3">Muscle</tissue>
    </source>
</reference>
<feature type="domain" description="MATH" evidence="1">
    <location>
        <begin position="16"/>
        <end position="170"/>
    </location>
</feature>
<dbReference type="RefSeq" id="XP_013775085.1">
    <property type="nucleotide sequence ID" value="XM_013919631.1"/>
</dbReference>
<dbReference type="PROSITE" id="PS50144">
    <property type="entry name" value="MATH"/>
    <property type="match status" value="5"/>
</dbReference>
<feature type="domain" description="MATH" evidence="1">
    <location>
        <begin position="192"/>
        <end position="338"/>
    </location>
</feature>
<accession>A0ABM1B592</accession>
<feature type="non-terminal residue" evidence="3">
    <location>
        <position position="1"/>
    </location>
</feature>
<dbReference type="InterPro" id="IPR008974">
    <property type="entry name" value="TRAF-like"/>
</dbReference>
<proteinExistence type="predicted"/>